<keyword evidence="2" id="KW-1185">Reference proteome</keyword>
<organism evidence="1 2">
    <name type="scientific">Molorchus minor</name>
    <dbReference type="NCBI Taxonomy" id="1323400"/>
    <lineage>
        <taxon>Eukaryota</taxon>
        <taxon>Metazoa</taxon>
        <taxon>Ecdysozoa</taxon>
        <taxon>Arthropoda</taxon>
        <taxon>Hexapoda</taxon>
        <taxon>Insecta</taxon>
        <taxon>Pterygota</taxon>
        <taxon>Neoptera</taxon>
        <taxon>Endopterygota</taxon>
        <taxon>Coleoptera</taxon>
        <taxon>Polyphaga</taxon>
        <taxon>Cucujiformia</taxon>
        <taxon>Chrysomeloidea</taxon>
        <taxon>Cerambycidae</taxon>
        <taxon>Lamiinae</taxon>
        <taxon>Monochamini</taxon>
        <taxon>Molorchus</taxon>
    </lineage>
</organism>
<protein>
    <submittedName>
        <fullName evidence="1">Uncharacterized protein</fullName>
    </submittedName>
</protein>
<dbReference type="Proteomes" id="UP001162164">
    <property type="component" value="Unassembled WGS sequence"/>
</dbReference>
<evidence type="ECO:0000313" key="2">
    <source>
        <dbReference type="Proteomes" id="UP001162164"/>
    </source>
</evidence>
<dbReference type="Pfam" id="PF05380">
    <property type="entry name" value="Peptidase_A17"/>
    <property type="match status" value="1"/>
</dbReference>
<accession>A0ABQ9IXK1</accession>
<evidence type="ECO:0000313" key="1">
    <source>
        <dbReference type="EMBL" id="KAJ8967584.1"/>
    </source>
</evidence>
<name>A0ABQ9IXK1_9CUCU</name>
<comment type="caution">
    <text evidence="1">The sequence shown here is derived from an EMBL/GenBank/DDBJ whole genome shotgun (WGS) entry which is preliminary data.</text>
</comment>
<dbReference type="EMBL" id="JAPWTJ010002170">
    <property type="protein sequence ID" value="KAJ8967584.1"/>
    <property type="molecule type" value="Genomic_DNA"/>
</dbReference>
<gene>
    <name evidence="1" type="ORF">NQ317_000963</name>
</gene>
<reference evidence="1" key="1">
    <citation type="journal article" date="2023" name="Insect Mol. Biol.">
        <title>Genome sequencing provides insights into the evolution of gene families encoding plant cell wall-degrading enzymes in longhorned beetles.</title>
        <authorList>
            <person name="Shin N.R."/>
            <person name="Okamura Y."/>
            <person name="Kirsch R."/>
            <person name="Pauchet Y."/>
        </authorList>
    </citation>
    <scope>NUCLEOTIDE SEQUENCE</scope>
    <source>
        <strain evidence="1">MMC_N1</strain>
    </source>
</reference>
<sequence length="68" mass="8069">MWSLKLSWDEAVPKDIHSFWLQYRRVLSELNQLEIPRRVVCNRYVKLEIHGFADASQADYEAVCICEV</sequence>
<dbReference type="InterPro" id="IPR008042">
    <property type="entry name" value="Retrotrans_Pao"/>
</dbReference>
<proteinExistence type="predicted"/>